<dbReference type="PANTHER" id="PTHR24113:SF15">
    <property type="entry name" value="NACHT DOMAIN-CONTAINING PROTEIN"/>
    <property type="match status" value="1"/>
</dbReference>
<feature type="region of interest" description="Disordered" evidence="1">
    <location>
        <begin position="311"/>
        <end position="446"/>
    </location>
</feature>
<dbReference type="GO" id="GO:0005096">
    <property type="term" value="F:GTPase activator activity"/>
    <property type="evidence" value="ECO:0007669"/>
    <property type="project" value="InterPro"/>
</dbReference>
<dbReference type="SMART" id="SM00368">
    <property type="entry name" value="LRR_RI"/>
    <property type="match status" value="5"/>
</dbReference>
<sequence>MAPSKKTTSNPSGLDTPKETATPINPSSPGPQSPVQGQSSGEVINSSSQATPGGPEGATDVDGALAAKKAARKMRKSWNRKSKEGSKKKGIGEMTPEELAAHEARLEEERLKKEEEEKERLRQEAEEKDRKDRQRVKMSLDKWKMRKTDKVLNLSGKNFLPDDIETIGMALMYTDTYKFEKIDLSRQATIKDMELEKIFDIGGVGKNVSVVSIDLSNTKLTDIGTKVLQRTLMTNKTLTSLDCRDCGEITTEGARRLLNLVLHVPPPKPPVQAPLFEMLSNSEPLPGILKPVIRDWSQIYSDVLLPPSPKVLPPLDTESEAQNQPGDSSSKRNLRSSISKLSSFRGFGRQKSSADAEDDDAGRTKQDGDAEHAQHSKSEPAISPSRTFKRTPPKSWLSAKNKLKSLSLGSSSKKDAESAATPEKDKSERNGVLGKAPNFPLEPSDTEVDLLLAERLAEDLANAVYDSPSRGASETEEVVEKVEARVDEANKVTTPKLGEGRKSKSRRLKLFSSVRNKLKLSNRGLSSSESKSPGDASDKDNHEEPRKLSSSAMLTLKLGEQMGKELGMQKGEMAMITQSESTIREAKSKGVFLDESKTKGILKKSDSTRSKSKSQGESIDKDETAVQGAYDLPLTPPPLKKQGTRAREISFGTEFKVDYHTDSSPSKLKNGSARKGISFSDSTVSTKDVQEGVGGDEGDEGDEKMADELAGNLAIMVGGELGEERGGETKSLTGSTRSVVAAKSWRERAKRSFGLSPKSKGGAKSSHLVDGEEEEKESPKKVRKSWGGLRNAMKSSLKMKRSKQSGVDETTLVDDHDAKKEEEPEPEPEPLDPLELATEPLCPSVIEICGIPIKMMLDGGMEVLDLEKCRLGLPESYLLSHGLKACPKLTNINLSHNKFKPESVRQMKDVLMTMKDLKALDFSHNLIFKSGGVCLCDVMKACENLECLKLNNCELTNAKDEPMIIRKGKESPEDIIPDMFAALKMRNVMANHKKVIVLELEENGVEEIIIKGIFMRLTVNRALLHSRSDFEKYVDDKFLLKEEKNKREIVDHITGVEVDHGHFTREKADKVRYHVGKGESIMEARMREKKERDAVEEAILAKRAAELEEKKRKKEELEGEVGLGGSISVGDEEEGGSISTAGVAEGGEEKKEEGGEENREKAVSIAVTRRKSQELSKQSTATLLMAGRMKRQTMSRRKAKEISDGHDHMWDDTPNTYMMVKVPHIGNVKAGTPASRHRDRQARKWPVGSRCGHCIGCSVLTRCENQGAYTRTDEAVEVINSGVLENEEGGLKEALEILRKGNKGGAEGVGGEAKKQEGRTGGRKTLRRGSIGFRSSFKAKRRGSVVK</sequence>
<feature type="compositionally biased region" description="Polar residues" evidence="1">
    <location>
        <begin position="1"/>
        <end position="13"/>
    </location>
</feature>
<organism evidence="2 3">
    <name type="scientific">Triparma columacea</name>
    <dbReference type="NCBI Taxonomy" id="722753"/>
    <lineage>
        <taxon>Eukaryota</taxon>
        <taxon>Sar</taxon>
        <taxon>Stramenopiles</taxon>
        <taxon>Ochrophyta</taxon>
        <taxon>Bolidophyceae</taxon>
        <taxon>Parmales</taxon>
        <taxon>Triparmaceae</taxon>
        <taxon>Triparma</taxon>
    </lineage>
</organism>
<dbReference type="Proteomes" id="UP001165065">
    <property type="component" value="Unassembled WGS sequence"/>
</dbReference>
<keyword evidence="3" id="KW-1185">Reference proteome</keyword>
<feature type="compositionally biased region" description="Basic and acidic residues" evidence="1">
    <location>
        <begin position="1200"/>
        <end position="1210"/>
    </location>
</feature>
<feature type="compositionally biased region" description="Basic and acidic residues" evidence="1">
    <location>
        <begin position="412"/>
        <end position="429"/>
    </location>
</feature>
<feature type="compositionally biased region" description="Basic and acidic residues" evidence="1">
    <location>
        <begin position="582"/>
        <end position="609"/>
    </location>
</feature>
<dbReference type="OrthoDB" id="201409at2759"/>
<feature type="compositionally biased region" description="Acidic residues" evidence="1">
    <location>
        <begin position="823"/>
        <end position="832"/>
    </location>
</feature>
<feature type="compositionally biased region" description="Basic and acidic residues" evidence="1">
    <location>
        <begin position="813"/>
        <end position="822"/>
    </location>
</feature>
<dbReference type="GO" id="GO:0005634">
    <property type="term" value="C:nucleus"/>
    <property type="evidence" value="ECO:0007669"/>
    <property type="project" value="TreeGrafter"/>
</dbReference>
<feature type="region of interest" description="Disordered" evidence="1">
    <location>
        <begin position="466"/>
        <end position="562"/>
    </location>
</feature>
<dbReference type="InterPro" id="IPR032675">
    <property type="entry name" value="LRR_dom_sf"/>
</dbReference>
<evidence type="ECO:0000256" key="1">
    <source>
        <dbReference type="SAM" id="MobiDB-lite"/>
    </source>
</evidence>
<gene>
    <name evidence="2" type="ORF">TrCOL_g10891</name>
</gene>
<feature type="compositionally biased region" description="Basic and acidic residues" evidence="1">
    <location>
        <begin position="1147"/>
        <end position="1162"/>
    </location>
</feature>
<feature type="region of interest" description="Disordered" evidence="1">
    <location>
        <begin position="1"/>
        <end position="136"/>
    </location>
</feature>
<feature type="compositionally biased region" description="Basic and acidic residues" evidence="1">
    <location>
        <begin position="478"/>
        <end position="490"/>
    </location>
</feature>
<feature type="compositionally biased region" description="Polar residues" evidence="1">
    <location>
        <begin position="42"/>
        <end position="51"/>
    </location>
</feature>
<dbReference type="Gene3D" id="3.80.10.10">
    <property type="entry name" value="Ribonuclease Inhibitor"/>
    <property type="match status" value="2"/>
</dbReference>
<evidence type="ECO:0000313" key="3">
    <source>
        <dbReference type="Proteomes" id="UP001165065"/>
    </source>
</evidence>
<feature type="compositionally biased region" description="Basic and acidic residues" evidence="1">
    <location>
        <begin position="99"/>
        <end position="132"/>
    </location>
</feature>
<proteinExistence type="predicted"/>
<dbReference type="SUPFAM" id="SSF52047">
    <property type="entry name" value="RNI-like"/>
    <property type="match status" value="1"/>
</dbReference>
<comment type="caution">
    <text evidence="2">The sequence shown here is derived from an EMBL/GenBank/DDBJ whole genome shotgun (WGS) entry which is preliminary data.</text>
</comment>
<dbReference type="InterPro" id="IPR027038">
    <property type="entry name" value="RanGap"/>
</dbReference>
<dbReference type="GO" id="GO:0006913">
    <property type="term" value="P:nucleocytoplasmic transport"/>
    <property type="evidence" value="ECO:0007669"/>
    <property type="project" value="TreeGrafter"/>
</dbReference>
<protein>
    <submittedName>
        <fullName evidence="2">Uncharacterized protein</fullName>
    </submittedName>
</protein>
<accession>A0A9W7L7S0</accession>
<feature type="region of interest" description="Disordered" evidence="1">
    <location>
        <begin position="746"/>
        <end position="836"/>
    </location>
</feature>
<feature type="compositionally biased region" description="Basic residues" evidence="1">
    <location>
        <begin position="1189"/>
        <end position="1199"/>
    </location>
</feature>
<dbReference type="EMBL" id="BRYA01000096">
    <property type="protein sequence ID" value="GMI39041.1"/>
    <property type="molecule type" value="Genomic_DNA"/>
</dbReference>
<dbReference type="GO" id="GO:0005829">
    <property type="term" value="C:cytosol"/>
    <property type="evidence" value="ECO:0007669"/>
    <property type="project" value="TreeGrafter"/>
</dbReference>
<feature type="compositionally biased region" description="Basic and acidic residues" evidence="1">
    <location>
        <begin position="361"/>
        <end position="378"/>
    </location>
</feature>
<dbReference type="PANTHER" id="PTHR24113">
    <property type="entry name" value="RAN GTPASE-ACTIVATING PROTEIN 1"/>
    <property type="match status" value="1"/>
</dbReference>
<feature type="region of interest" description="Disordered" evidence="1">
    <location>
        <begin position="1109"/>
        <end position="1177"/>
    </location>
</feature>
<dbReference type="GO" id="GO:0031267">
    <property type="term" value="F:small GTPase binding"/>
    <property type="evidence" value="ECO:0007669"/>
    <property type="project" value="TreeGrafter"/>
</dbReference>
<dbReference type="GO" id="GO:0048471">
    <property type="term" value="C:perinuclear region of cytoplasm"/>
    <property type="evidence" value="ECO:0007669"/>
    <property type="project" value="TreeGrafter"/>
</dbReference>
<feature type="region of interest" description="Disordered" evidence="1">
    <location>
        <begin position="1302"/>
        <end position="1347"/>
    </location>
</feature>
<feature type="region of interest" description="Disordered" evidence="1">
    <location>
        <begin position="1189"/>
        <end position="1210"/>
    </location>
</feature>
<feature type="compositionally biased region" description="Basic residues" evidence="1">
    <location>
        <begin position="69"/>
        <end position="80"/>
    </location>
</feature>
<reference evidence="3" key="1">
    <citation type="journal article" date="2023" name="Commun. Biol.">
        <title>Genome analysis of Parmales, the sister group of diatoms, reveals the evolutionary specialization of diatoms from phago-mixotrophs to photoautotrophs.</title>
        <authorList>
            <person name="Ban H."/>
            <person name="Sato S."/>
            <person name="Yoshikawa S."/>
            <person name="Yamada K."/>
            <person name="Nakamura Y."/>
            <person name="Ichinomiya M."/>
            <person name="Sato N."/>
            <person name="Blanc-Mathieu R."/>
            <person name="Endo H."/>
            <person name="Kuwata A."/>
            <person name="Ogata H."/>
        </authorList>
    </citation>
    <scope>NUCLEOTIDE SEQUENCE [LARGE SCALE GENOMIC DNA]</scope>
</reference>
<feature type="compositionally biased region" description="Basic and acidic residues" evidence="1">
    <location>
        <begin position="81"/>
        <end position="91"/>
    </location>
</feature>
<name>A0A9W7L7S0_9STRA</name>
<feature type="compositionally biased region" description="Basic and acidic residues" evidence="1">
    <location>
        <begin position="536"/>
        <end position="547"/>
    </location>
</feature>
<feature type="region of interest" description="Disordered" evidence="1">
    <location>
        <begin position="578"/>
        <end position="703"/>
    </location>
</feature>
<feature type="compositionally biased region" description="Basic residues" evidence="1">
    <location>
        <begin position="1337"/>
        <end position="1347"/>
    </location>
</feature>
<evidence type="ECO:0000313" key="2">
    <source>
        <dbReference type="EMBL" id="GMI39041.1"/>
    </source>
</evidence>
<feature type="compositionally biased region" description="Low complexity" evidence="1">
    <location>
        <begin position="394"/>
        <end position="411"/>
    </location>
</feature>